<dbReference type="Pfam" id="PF07554">
    <property type="entry name" value="FIVAR"/>
    <property type="match status" value="4"/>
</dbReference>
<evidence type="ECO:0000256" key="3">
    <source>
        <dbReference type="SAM" id="SignalP"/>
    </source>
</evidence>
<feature type="domain" description="Extracellular matrix-binding protein ebh GA module" evidence="4">
    <location>
        <begin position="1278"/>
        <end position="1339"/>
    </location>
</feature>
<dbReference type="HOGENOM" id="CLU_250284_0_0_14"/>
<keyword evidence="2" id="KW-1133">Transmembrane helix</keyword>
<reference evidence="5 6" key="1">
    <citation type="journal article" date="2015" name="Genome Announc.">
        <title>Complete Genome Sequence of Mycoplasma meleagridis, a Possible Emerging Pathogen in Chickens.</title>
        <authorList>
            <person name="Abolnik C."/>
        </authorList>
    </citation>
    <scope>NUCLEOTIDE SEQUENCE [LARGE SCALE GENOMIC DNA]</scope>
    <source>
        <strain evidence="5 6">B2096 8B</strain>
    </source>
</reference>
<feature type="domain" description="Extracellular matrix-binding protein ebh GA module" evidence="4">
    <location>
        <begin position="502"/>
        <end position="552"/>
    </location>
</feature>
<protein>
    <recommendedName>
        <fullName evidence="4">Extracellular matrix-binding protein ebh GA module domain-containing protein</fullName>
    </recommendedName>
</protein>
<feature type="coiled-coil region" evidence="1">
    <location>
        <begin position="673"/>
        <end position="727"/>
    </location>
</feature>
<evidence type="ECO:0000259" key="4">
    <source>
        <dbReference type="SMART" id="SM00844"/>
    </source>
</evidence>
<dbReference type="KEGG" id="mgb:VO56_00765"/>
<dbReference type="SMART" id="SM00844">
    <property type="entry name" value="GA"/>
    <property type="match status" value="6"/>
</dbReference>
<evidence type="ECO:0000256" key="2">
    <source>
        <dbReference type="SAM" id="Phobius"/>
    </source>
</evidence>
<dbReference type="InterPro" id="IPR020840">
    <property type="entry name" value="Extracell_matrix-bd_GA"/>
</dbReference>
<keyword evidence="1" id="KW-0175">Coiled coil</keyword>
<feature type="domain" description="Extracellular matrix-binding protein ebh GA module" evidence="4">
    <location>
        <begin position="1027"/>
        <end position="1088"/>
    </location>
</feature>
<dbReference type="SUPFAM" id="SSF46997">
    <property type="entry name" value="Bacterial immunoglobulin/albumin-binding domains"/>
    <property type="match status" value="6"/>
</dbReference>
<dbReference type="Proteomes" id="UP000032722">
    <property type="component" value="Chromosome"/>
</dbReference>
<dbReference type="EMBL" id="CP011021">
    <property type="protein sequence ID" value="AKA49807.1"/>
    <property type="molecule type" value="Genomic_DNA"/>
</dbReference>
<feature type="domain" description="Extracellular matrix-binding protein ebh GA module" evidence="4">
    <location>
        <begin position="1154"/>
        <end position="1216"/>
    </location>
</feature>
<dbReference type="PATRIC" id="fig|29556.3.peg.151"/>
<feature type="transmembrane region" description="Helical" evidence="2">
    <location>
        <begin position="1440"/>
        <end position="1461"/>
    </location>
</feature>
<dbReference type="Gene3D" id="1.20.5.420">
    <property type="entry name" value="Immunoglobulin FC, subunit C"/>
    <property type="match status" value="1"/>
</dbReference>
<feature type="signal peptide" evidence="3">
    <location>
        <begin position="1"/>
        <end position="34"/>
    </location>
</feature>
<sequence>MKRFKRICLLSSTFIGSSILPTVLLSASSNPVIASENTSGEVAANVVTDNNITVPEFLAEPDQVIKGNSNGLSFVFSDEQSYKYNLKYGQGRRTNYYFNPGAQPGVYQDKDKTIASLKMLNPNGWQDEEQEWELTLNRNATFTKEDIGGFWNLGDRWSRNPRFGILISRALELVPDTFEIITYKTTWTEEELSRTKVARMDNKPENLQFSQDVVVNSFPHPASGGRSGKIKDLYRWTSYYHDGQLVPTWKVIDEYKKRTYSWDPGYGVGSDPVRAAFLDNWQLPSTYNNGNYGYPLSNERYKILNDIGTIIGMGFDTPYGMGFPNGYTDQNWFKIKFKTRLNELLFTQSRPNPEVDNLGIKNAYVLGAFTSYDWSYFIQSVDYKIAAVTSQDIRNYSVDLKEFKQNPDTPYQLPNASFVLKYNGKIVDGSSFNNSKDENASKWWTRKYGSIDISKSREVYDNLDKWELEVTFKNTDQDFWIVKQNKVYDPSTKNVTFNLEYVIDEIKHERTEAIKALESFENLNQAQKNFYKAKINEANTIDDLRNLIDVNNGNIGEIKNLDDKMASLKLKKQEARDFLDNRANLINKTERATLENLIDQINADLTSDTNAIDNEKINSYIKQVDDIIAKVFDAKFKEYLKTLNNLNDAQKQLLISKFDEEVAAGKRSNNDIYEEYQQKASSLDEAMEALNQKVASADDVKNNSNYINANHNKKEALNNALNNATSKLNNPLDLNEVNSLASAIETAKNNLDGNINLAEAKNDINAKIDAIDSSVLSAADKAKLKEKVNAATVINNSNSSDATNWNSTNSINEFVDKLASKLSELKTNLDKDASVKASKNYTNSNENKRQAYDNAASEAKTWANNANKADSQSFEEILNKVNSLNNNLETALANLDGNDELTNAKAEAISLLEAKKYLNSAQKQALKKKINPTSNLDDLNTLKNNFNSLDNAMHELINAVDMHSGRDANDAKGLEAIDKASSRDKTDKFLKATNKAAYLAALDKAKAIIASSPELSLTKLNQVKDNINLTYQALNGDSVKSLSDAKEKALNTISNLPYLNNYQKEALKEKVRFESNLEKVKEIESSALKLNSAMKTLQDSLKLDPSRKASDKYRYATNSSDYDQALAKAQKINQGSRLINELDPVNVLKAQSNLEKAYSLLNGQTVKNLIDAKENANDFLENNSSNLNNSQKEELKHLIDNANSVDQIAKIKDLIFKLNDAMDKLNESLNLDSNRQTEDKFIEASNQNDYLDAISKAKEIKDSNSLNASDILEVKDKIENAYNNLDGNVAKEIRDAKENASNDIDNLPVLNDAQKEALKDKINSATTKEEIDAIIDLANKVNEATKDLINSVDAHSGREANPEKGLEAISEEQARKNSDSFKNAKDPQSYLDALKEGQELLNSSDVDLILNVDKIKDAASKIENAYKKLAPVKFDRKSLWYIWLILGLVLLPFFVLIFIAWKRSRNKQS</sequence>
<organism evidence="6">
    <name type="scientific">Mycoplasmopsis gallinacea</name>
    <dbReference type="NCBI Taxonomy" id="29556"/>
    <lineage>
        <taxon>Bacteria</taxon>
        <taxon>Bacillati</taxon>
        <taxon>Mycoplasmatota</taxon>
        <taxon>Mycoplasmoidales</taxon>
        <taxon>Metamycoplasmataceae</taxon>
        <taxon>Mycoplasmopsis</taxon>
    </lineage>
</organism>
<gene>
    <name evidence="5" type="ORF">VO56_00765</name>
</gene>
<dbReference type="Pfam" id="PF01468">
    <property type="entry name" value="GA"/>
    <property type="match status" value="6"/>
</dbReference>
<keyword evidence="2" id="KW-0472">Membrane</keyword>
<feature type="chain" id="PRO_5002300579" description="Extracellular matrix-binding protein ebh GA module domain-containing protein" evidence="3">
    <location>
        <begin position="35"/>
        <end position="1469"/>
    </location>
</feature>
<keyword evidence="2" id="KW-0812">Transmembrane</keyword>
<evidence type="ECO:0000256" key="1">
    <source>
        <dbReference type="SAM" id="Coils"/>
    </source>
</evidence>
<feature type="domain" description="Extracellular matrix-binding protein ebh GA module" evidence="4">
    <location>
        <begin position="744"/>
        <end position="798"/>
    </location>
</feature>
<dbReference type="Gene3D" id="1.20.120.1850">
    <property type="entry name" value="Ebh helix bundles repeating unit (S and A modules)"/>
    <property type="match status" value="5"/>
</dbReference>
<name>A0A0D5ZJA0_9BACT</name>
<dbReference type="InterPro" id="IPR002988">
    <property type="entry name" value="GA_module"/>
</dbReference>
<proteinExistence type="predicted"/>
<accession>A0A0D5ZJA0</accession>
<keyword evidence="3" id="KW-0732">Signal</keyword>
<evidence type="ECO:0000313" key="5">
    <source>
        <dbReference type="EMBL" id="AKA49807.1"/>
    </source>
</evidence>
<feature type="domain" description="Extracellular matrix-binding protein ebh GA module" evidence="4">
    <location>
        <begin position="888"/>
        <end position="947"/>
    </location>
</feature>
<dbReference type="InterPro" id="IPR009063">
    <property type="entry name" value="Ig/albumin-bd_sf"/>
</dbReference>
<evidence type="ECO:0000313" key="6">
    <source>
        <dbReference type="Proteomes" id="UP000032722"/>
    </source>
</evidence>